<proteinExistence type="predicted"/>
<dbReference type="OrthoDB" id="2691480at2759"/>
<dbReference type="PROSITE" id="PS50822">
    <property type="entry name" value="PIWI"/>
    <property type="match status" value="1"/>
</dbReference>
<keyword evidence="3" id="KW-1185">Reference proteome</keyword>
<protein>
    <recommendedName>
        <fullName evidence="1">Piwi domain-containing protein</fullName>
    </recommendedName>
</protein>
<name>A0A1B7MI78_9AGAM</name>
<sequence>LVYRAVDGFDECNKGQPRRIIFFHDGLLEGEYEGVGKDEIEDIKGAIDDIWHDKKLDVGKLELTFIVIERHHVRFFPRSKDEADRSGNCHAGFIANTNGVSNPALLSVSGPVAV</sequence>
<dbReference type="Proteomes" id="UP000092154">
    <property type="component" value="Unassembled WGS sequence"/>
</dbReference>
<evidence type="ECO:0000313" key="2">
    <source>
        <dbReference type="EMBL" id="OAX32306.1"/>
    </source>
</evidence>
<evidence type="ECO:0000313" key="3">
    <source>
        <dbReference type="Proteomes" id="UP000092154"/>
    </source>
</evidence>
<reference evidence="2 3" key="1">
    <citation type="submission" date="2016-06" db="EMBL/GenBank/DDBJ databases">
        <title>Comparative genomics of the ectomycorrhizal sister species Rhizopogon vinicolor and Rhizopogon vesiculosus (Basidiomycota: Boletales) reveals a divergence of the mating type B locus.</title>
        <authorList>
            <consortium name="DOE Joint Genome Institute"/>
            <person name="Mujic A.B."/>
            <person name="Kuo A."/>
            <person name="Tritt A."/>
            <person name="Lipzen A."/>
            <person name="Chen C."/>
            <person name="Johnson J."/>
            <person name="Sharma A."/>
            <person name="Barry K."/>
            <person name="Grigoriev I.V."/>
            <person name="Spatafora J.W."/>
        </authorList>
    </citation>
    <scope>NUCLEOTIDE SEQUENCE [LARGE SCALE GENOMIC DNA]</scope>
    <source>
        <strain evidence="2 3">AM-OR11-026</strain>
    </source>
</reference>
<dbReference type="AlphaFoldDB" id="A0A1B7MI78"/>
<dbReference type="SUPFAM" id="SSF53098">
    <property type="entry name" value="Ribonuclease H-like"/>
    <property type="match status" value="1"/>
</dbReference>
<feature type="domain" description="Piwi" evidence="1">
    <location>
        <begin position="1"/>
        <end position="88"/>
    </location>
</feature>
<dbReference type="InterPro" id="IPR012337">
    <property type="entry name" value="RNaseH-like_sf"/>
</dbReference>
<dbReference type="PANTHER" id="PTHR22891">
    <property type="entry name" value="EUKARYOTIC TRANSLATION INITIATION FACTOR 2C"/>
    <property type="match status" value="1"/>
</dbReference>
<gene>
    <name evidence="2" type="ORF">K503DRAFT_805329</name>
</gene>
<dbReference type="Gene3D" id="3.30.420.10">
    <property type="entry name" value="Ribonuclease H-like superfamily/Ribonuclease H"/>
    <property type="match status" value="1"/>
</dbReference>
<dbReference type="InterPro" id="IPR036397">
    <property type="entry name" value="RNaseH_sf"/>
</dbReference>
<dbReference type="InParanoid" id="A0A1B7MI78"/>
<dbReference type="Pfam" id="PF02171">
    <property type="entry name" value="Piwi"/>
    <property type="match status" value="1"/>
</dbReference>
<accession>A0A1B7MI78</accession>
<dbReference type="GO" id="GO:0003676">
    <property type="term" value="F:nucleic acid binding"/>
    <property type="evidence" value="ECO:0007669"/>
    <property type="project" value="InterPro"/>
</dbReference>
<feature type="non-terminal residue" evidence="2">
    <location>
        <position position="1"/>
    </location>
</feature>
<dbReference type="STRING" id="1314800.A0A1B7MI78"/>
<dbReference type="EMBL" id="KV449051">
    <property type="protein sequence ID" value="OAX32306.1"/>
    <property type="molecule type" value="Genomic_DNA"/>
</dbReference>
<dbReference type="InterPro" id="IPR003165">
    <property type="entry name" value="Piwi"/>
</dbReference>
<organism evidence="2 3">
    <name type="scientific">Rhizopogon vinicolor AM-OR11-026</name>
    <dbReference type="NCBI Taxonomy" id="1314800"/>
    <lineage>
        <taxon>Eukaryota</taxon>
        <taxon>Fungi</taxon>
        <taxon>Dikarya</taxon>
        <taxon>Basidiomycota</taxon>
        <taxon>Agaricomycotina</taxon>
        <taxon>Agaricomycetes</taxon>
        <taxon>Agaricomycetidae</taxon>
        <taxon>Boletales</taxon>
        <taxon>Suillineae</taxon>
        <taxon>Rhizopogonaceae</taxon>
        <taxon>Rhizopogon</taxon>
    </lineage>
</organism>
<evidence type="ECO:0000259" key="1">
    <source>
        <dbReference type="PROSITE" id="PS50822"/>
    </source>
</evidence>